<organism evidence="4 5">
    <name type="scientific">Solibacillus merdavium</name>
    <dbReference type="NCBI Taxonomy" id="2762218"/>
    <lineage>
        <taxon>Bacteria</taxon>
        <taxon>Bacillati</taxon>
        <taxon>Bacillota</taxon>
        <taxon>Bacilli</taxon>
        <taxon>Bacillales</taxon>
        <taxon>Caryophanaceae</taxon>
        <taxon>Solibacillus</taxon>
    </lineage>
</organism>
<dbReference type="Gene3D" id="3.30.565.40">
    <property type="entry name" value="Fervidobacterium nodosum Rt17-B1 like"/>
    <property type="match status" value="1"/>
</dbReference>
<keyword evidence="1" id="KW-0472">Membrane</keyword>
<dbReference type="RefSeq" id="WP_191703022.1">
    <property type="nucleotide sequence ID" value="NZ_JACSPW010000003.1"/>
</dbReference>
<keyword evidence="1" id="KW-1133">Transmembrane helix</keyword>
<evidence type="ECO:0000259" key="3">
    <source>
        <dbReference type="Pfam" id="PF13786"/>
    </source>
</evidence>
<evidence type="ECO:0000256" key="1">
    <source>
        <dbReference type="SAM" id="Phobius"/>
    </source>
</evidence>
<dbReference type="InterPro" id="IPR037126">
    <property type="entry name" value="PdaC/RsiV-like_sf"/>
</dbReference>
<dbReference type="Pfam" id="PF13786">
    <property type="entry name" value="DUF4179"/>
    <property type="match status" value="1"/>
</dbReference>
<reference evidence="4 5" key="1">
    <citation type="submission" date="2020-08" db="EMBL/GenBank/DDBJ databases">
        <title>A Genomic Blueprint of the Chicken Gut Microbiome.</title>
        <authorList>
            <person name="Gilroy R."/>
            <person name="Ravi A."/>
            <person name="Getino M."/>
            <person name="Pursley I."/>
            <person name="Horton D.L."/>
            <person name="Alikhan N.-F."/>
            <person name="Baker D."/>
            <person name="Gharbi K."/>
            <person name="Hall N."/>
            <person name="Watson M."/>
            <person name="Adriaenssens E.M."/>
            <person name="Foster-Nyarko E."/>
            <person name="Jarju S."/>
            <person name="Secka A."/>
            <person name="Antonio M."/>
            <person name="Oren A."/>
            <person name="Chaudhuri R."/>
            <person name="La Ragione R.M."/>
            <person name="Hildebrand F."/>
            <person name="Pallen M.J."/>
        </authorList>
    </citation>
    <scope>NUCLEOTIDE SEQUENCE [LARGE SCALE GENOMIC DNA]</scope>
    <source>
        <strain evidence="4 5">Sa1YVA6</strain>
    </source>
</reference>
<name>A0ABR8XKG0_9BACL</name>
<sequence length="291" mass="32884">MNDDKLKKLHAQYKDVPIPEELETIIEKNLQRPLKKRKRKLPIFSISAAAAVVLFTVGLNTNPAMAKSLADVPVIGPVVQVLTFTKYEMVKDEYTAEIQVPQISGSSADIEALNEKYAEEGKTLYEQFKADIEEMEAGNMAVNSGYVIETDTDELLSFGRYVEVTVVSSSTVMKYTTIDKKAETVITLPSLFKDDRYLDIISRYIEDELRNRMIETEGSDMYWIGGTEYHDESFGVFEGISPDQNFYITEEGKLVMSFDVYEIAPGFMGLVTVEIPTELLQDVLVSNKYIK</sequence>
<accession>A0ABR8XKG0</accession>
<feature type="domain" description="DUF4179" evidence="3">
    <location>
        <begin position="36"/>
        <end position="99"/>
    </location>
</feature>
<comment type="caution">
    <text evidence="4">The sequence shown here is derived from an EMBL/GenBank/DDBJ whole genome shotgun (WGS) entry which is preliminary data.</text>
</comment>
<dbReference type="EMBL" id="JACSPW010000003">
    <property type="protein sequence ID" value="MBD8032423.1"/>
    <property type="molecule type" value="Genomic_DNA"/>
</dbReference>
<gene>
    <name evidence="4" type="ORF">H9632_05030</name>
</gene>
<keyword evidence="5" id="KW-1185">Reference proteome</keyword>
<evidence type="ECO:0000313" key="4">
    <source>
        <dbReference type="EMBL" id="MBD8032423.1"/>
    </source>
</evidence>
<keyword evidence="1" id="KW-0812">Transmembrane</keyword>
<evidence type="ECO:0000313" key="5">
    <source>
        <dbReference type="Proteomes" id="UP000600565"/>
    </source>
</evidence>
<evidence type="ECO:0000259" key="2">
    <source>
        <dbReference type="Pfam" id="PF11738"/>
    </source>
</evidence>
<protein>
    <submittedName>
        <fullName evidence="4">DUF3298 domain-containing protein</fullName>
    </submittedName>
</protein>
<dbReference type="Gene3D" id="3.90.640.20">
    <property type="entry name" value="Heat-shock cognate protein, ATPase"/>
    <property type="match status" value="1"/>
</dbReference>
<dbReference type="InterPro" id="IPR021729">
    <property type="entry name" value="DUF3298"/>
</dbReference>
<dbReference type="Proteomes" id="UP000600565">
    <property type="component" value="Unassembled WGS sequence"/>
</dbReference>
<feature type="domain" description="DUF3298" evidence="2">
    <location>
        <begin position="191"/>
        <end position="277"/>
    </location>
</feature>
<proteinExistence type="predicted"/>
<feature type="transmembrane region" description="Helical" evidence="1">
    <location>
        <begin position="41"/>
        <end position="59"/>
    </location>
</feature>
<dbReference type="InterPro" id="IPR025436">
    <property type="entry name" value="DUF4179"/>
</dbReference>
<dbReference type="Pfam" id="PF11738">
    <property type="entry name" value="DUF3298"/>
    <property type="match status" value="1"/>
</dbReference>